<name>H6L7V2_SAPGL</name>
<protein>
    <submittedName>
        <fullName evidence="1">Uncharacterized protein</fullName>
    </submittedName>
</protein>
<dbReference type="STRING" id="984262.SGRA_1438"/>
<gene>
    <name evidence="1" type="ordered locus">SGRA_1438</name>
</gene>
<keyword evidence="2" id="KW-1185">Reference proteome</keyword>
<proteinExistence type="predicted"/>
<dbReference type="EMBL" id="CP002831">
    <property type="protein sequence ID" value="AFC24173.1"/>
    <property type="molecule type" value="Genomic_DNA"/>
</dbReference>
<accession>H6L7V2</accession>
<dbReference type="AlphaFoldDB" id="H6L7V2"/>
<dbReference type="HOGENOM" id="CLU_3405324_0_0_10"/>
<evidence type="ECO:0000313" key="2">
    <source>
        <dbReference type="Proteomes" id="UP000007519"/>
    </source>
</evidence>
<dbReference type="Proteomes" id="UP000007519">
    <property type="component" value="Chromosome"/>
</dbReference>
<organism evidence="1 2">
    <name type="scientific">Saprospira grandis (strain Lewin)</name>
    <dbReference type="NCBI Taxonomy" id="984262"/>
    <lineage>
        <taxon>Bacteria</taxon>
        <taxon>Pseudomonadati</taxon>
        <taxon>Bacteroidota</taxon>
        <taxon>Saprospiria</taxon>
        <taxon>Saprospirales</taxon>
        <taxon>Saprospiraceae</taxon>
        <taxon>Saprospira</taxon>
    </lineage>
</organism>
<evidence type="ECO:0000313" key="1">
    <source>
        <dbReference type="EMBL" id="AFC24173.1"/>
    </source>
</evidence>
<sequence length="30" mass="3553">MVVKVLVLLPKLPYLKRAIWSKNKEEKLLC</sequence>
<dbReference type="KEGG" id="sgn:SGRA_1438"/>
<reference evidence="1 2" key="1">
    <citation type="journal article" date="2012" name="Stand. Genomic Sci.">
        <title>Complete genome sequencing and analysis of Saprospira grandis str. Lewin, a predatory marine bacterium.</title>
        <authorList>
            <person name="Saw J.H."/>
            <person name="Yuryev A."/>
            <person name="Kanbe M."/>
            <person name="Hou S."/>
            <person name="Young A.G."/>
            <person name="Aizawa S."/>
            <person name="Alam M."/>
        </authorList>
    </citation>
    <scope>NUCLEOTIDE SEQUENCE [LARGE SCALE GENOMIC DNA]</scope>
    <source>
        <strain evidence="1 2">Lewin</strain>
    </source>
</reference>